<dbReference type="EMBL" id="CP019312">
    <property type="protein sequence ID" value="APX12739.1"/>
    <property type="molecule type" value="Genomic_DNA"/>
</dbReference>
<name>A0A1P8MXU6_9RHOB</name>
<sequence length="92" mass="9550">MMALLGLAAPLAGLTLQPPKQSDLRLVFLAPWQDADMLAQSAGGTLVGPQQALFAALVQTDDPARFDQRARDFGAFGVRDGAVIAALCGVAL</sequence>
<keyword evidence="2" id="KW-1185">Reference proteome</keyword>
<dbReference type="STRING" id="299262.BWR18_14380"/>
<protein>
    <submittedName>
        <fullName evidence="1">Uncharacterized protein</fullName>
    </submittedName>
</protein>
<evidence type="ECO:0000313" key="1">
    <source>
        <dbReference type="EMBL" id="APX12739.1"/>
    </source>
</evidence>
<dbReference type="KEGG" id="tom:BWR18_14380"/>
<evidence type="ECO:0000313" key="2">
    <source>
        <dbReference type="Proteomes" id="UP000186336"/>
    </source>
</evidence>
<dbReference type="Proteomes" id="UP000186336">
    <property type="component" value="Chromosome"/>
</dbReference>
<gene>
    <name evidence="1" type="ORF">BWR18_14380</name>
</gene>
<accession>A0A1P8MXU6</accession>
<proteinExistence type="predicted"/>
<organism evidence="1 2">
    <name type="scientific">Tateyamaria omphalii</name>
    <dbReference type="NCBI Taxonomy" id="299262"/>
    <lineage>
        <taxon>Bacteria</taxon>
        <taxon>Pseudomonadati</taxon>
        <taxon>Pseudomonadota</taxon>
        <taxon>Alphaproteobacteria</taxon>
        <taxon>Rhodobacterales</taxon>
        <taxon>Roseobacteraceae</taxon>
        <taxon>Tateyamaria</taxon>
    </lineage>
</organism>
<reference evidence="1 2" key="1">
    <citation type="submission" date="2017-01" db="EMBL/GenBank/DDBJ databases">
        <title>Complete genome of Tateyamaria omphalii DOK1-4 isolated from seawater in Dokdo.</title>
        <authorList>
            <person name="Kim J.H."/>
            <person name="Chi W.-J."/>
        </authorList>
    </citation>
    <scope>NUCLEOTIDE SEQUENCE [LARGE SCALE GENOMIC DNA]</scope>
    <source>
        <strain evidence="1 2">DOK1-4</strain>
    </source>
</reference>
<dbReference type="AlphaFoldDB" id="A0A1P8MXU6"/>